<evidence type="ECO:0000313" key="2">
    <source>
        <dbReference type="EMBL" id="TQM14891.1"/>
    </source>
</evidence>
<dbReference type="Proteomes" id="UP000315677">
    <property type="component" value="Unassembled WGS sequence"/>
</dbReference>
<comment type="caution">
    <text evidence="2">The sequence shown here is derived from an EMBL/GenBank/DDBJ whole genome shotgun (WGS) entry which is preliminary data.</text>
</comment>
<evidence type="ECO:0000313" key="3">
    <source>
        <dbReference type="Proteomes" id="UP000315677"/>
    </source>
</evidence>
<protein>
    <submittedName>
        <fullName evidence="2">Uncharacterized protein DUF1841</fullName>
    </submittedName>
</protein>
<reference evidence="2 3" key="1">
    <citation type="submission" date="2019-06" db="EMBL/GenBank/DDBJ databases">
        <title>Sequencing the genomes of 1000 actinobacteria strains.</title>
        <authorList>
            <person name="Klenk H.-P."/>
        </authorList>
    </citation>
    <scope>NUCLEOTIDE SEQUENCE [LARGE SCALE GENOMIC DNA]</scope>
    <source>
        <strain evidence="2 3">DSM 45301</strain>
    </source>
</reference>
<evidence type="ECO:0000256" key="1">
    <source>
        <dbReference type="SAM" id="MobiDB-lite"/>
    </source>
</evidence>
<organism evidence="2 3">
    <name type="scientific">Pseudonocardia kunmingensis</name>
    <dbReference type="NCBI Taxonomy" id="630975"/>
    <lineage>
        <taxon>Bacteria</taxon>
        <taxon>Bacillati</taxon>
        <taxon>Actinomycetota</taxon>
        <taxon>Actinomycetes</taxon>
        <taxon>Pseudonocardiales</taxon>
        <taxon>Pseudonocardiaceae</taxon>
        <taxon>Pseudonocardia</taxon>
    </lineage>
</organism>
<dbReference type="Pfam" id="PF08897">
    <property type="entry name" value="DUF1841"/>
    <property type="match status" value="1"/>
</dbReference>
<name>A0A543DZW7_9PSEU</name>
<sequence>MSGVSPQSKGRKRKKQGARRDAPGADAFADRVLDDAVRELAGATDALQAELYVSVLLGAWWGKVVPDADPEVVFGEELVARAARKRIPGAVALLRVIAILGTPRQREQAAAGADALVAGGVDEPAWVRALGTERAVEAWTYGDVYGDQSTVLLVVERGGSRHALVALVDHTVGGVAEEAFFTDDPDGARAELRGIADEHSVVERELSLDEAAAMLVPAFAVTDSAAELVSEPPVGEEFAASRALAAARLRLLPAPPEPVPALPDEASRAAVVDEFLAAHDLPPGARGCAEMLVEFGAAVSPTRPLRVGPGTLDEFLDETLNDGPVVSQAELEALPDTVRAWADWAGRRSGLPDAALAELADEVDDMVSAIGRAGDAGPVPGDVADAYLAGLDLESLTPEDLPDVLARRMFAVPGVDTRIGDEEFSFLDPSDPDDRGMLIEGEHPEYHEALADPGTETVDGANPRLHITVHEIVANQLWDDEPPQVWQAARRLLATGADRHDVLHAIADVLVEHLHGLLTGQGDGDIAPYIAGLEQLGRDLEPGAREPAPVIPLRRNR</sequence>
<feature type="region of interest" description="Disordered" evidence="1">
    <location>
        <begin position="1"/>
        <end position="24"/>
    </location>
</feature>
<dbReference type="EMBL" id="VFPA01000001">
    <property type="protein sequence ID" value="TQM14891.1"/>
    <property type="molecule type" value="Genomic_DNA"/>
</dbReference>
<proteinExistence type="predicted"/>
<dbReference type="AlphaFoldDB" id="A0A543DZW7"/>
<dbReference type="InterPro" id="IPR014993">
    <property type="entry name" value="DUF1841"/>
</dbReference>
<gene>
    <name evidence="2" type="ORF">FB558_1670</name>
</gene>
<accession>A0A543DZW7</accession>
<keyword evidence="3" id="KW-1185">Reference proteome</keyword>